<sequence>MMVKVEYKICSNESELYFLAMNFRQNLRVDRDTMVFTTLQKMFSVLNCKTRLEKTHGPLGLFPEELVESSATRACDLKLYLPLGTETFLAQYTPHFRAANDEEKVSDSFVDTAVTLGKRVFSDDRLLNLLLKADEEPGNPFDSWTKLQTIVSKSRTQSNLSWVMFAVFDGFKNKHLPAEMLTYRAFDKLLNGKGTVDVLLGLLILRDHLFTEVAQWLDIG</sequence>
<organism evidence="2 3">
    <name type="scientific">Effrenium voratum</name>
    <dbReference type="NCBI Taxonomy" id="2562239"/>
    <lineage>
        <taxon>Eukaryota</taxon>
        <taxon>Sar</taxon>
        <taxon>Alveolata</taxon>
        <taxon>Dinophyceae</taxon>
        <taxon>Suessiales</taxon>
        <taxon>Symbiodiniaceae</taxon>
        <taxon>Effrenium</taxon>
    </lineage>
</organism>
<name>A0AA36MY40_9DINO</name>
<evidence type="ECO:0000313" key="2">
    <source>
        <dbReference type="EMBL" id="CAJ1390844.1"/>
    </source>
</evidence>
<dbReference type="EMBL" id="CAUJNA010002157">
    <property type="protein sequence ID" value="CAJ1390844.1"/>
    <property type="molecule type" value="Genomic_DNA"/>
</dbReference>
<gene>
    <name evidence="2" type="ORF">EVOR1521_LOCUS16154</name>
    <name evidence="1" type="ORF">EVOR1521_LOCUS6861</name>
</gene>
<keyword evidence="3" id="KW-1185">Reference proteome</keyword>
<evidence type="ECO:0000313" key="1">
    <source>
        <dbReference type="EMBL" id="CAJ1378282.1"/>
    </source>
</evidence>
<accession>A0AA36MY40</accession>
<reference evidence="2" key="1">
    <citation type="submission" date="2023-08" db="EMBL/GenBank/DDBJ databases">
        <authorList>
            <person name="Chen Y."/>
            <person name="Shah S."/>
            <person name="Dougan E. K."/>
            <person name="Thang M."/>
            <person name="Chan C."/>
        </authorList>
    </citation>
    <scope>NUCLEOTIDE SEQUENCE</scope>
</reference>
<dbReference type="Proteomes" id="UP001178507">
    <property type="component" value="Unassembled WGS sequence"/>
</dbReference>
<comment type="caution">
    <text evidence="2">The sequence shown here is derived from an EMBL/GenBank/DDBJ whole genome shotgun (WGS) entry which is preliminary data.</text>
</comment>
<dbReference type="AlphaFoldDB" id="A0AA36MY40"/>
<proteinExistence type="predicted"/>
<dbReference type="EMBL" id="CAUJNA010000527">
    <property type="protein sequence ID" value="CAJ1378282.1"/>
    <property type="molecule type" value="Genomic_DNA"/>
</dbReference>
<evidence type="ECO:0000313" key="3">
    <source>
        <dbReference type="Proteomes" id="UP001178507"/>
    </source>
</evidence>
<protein>
    <submittedName>
        <fullName evidence="2">Uncharacterized protein</fullName>
    </submittedName>
</protein>